<evidence type="ECO:0000313" key="2">
    <source>
        <dbReference type="EMBL" id="RZU98043.1"/>
    </source>
</evidence>
<accession>A0A4Q8CYI4</accession>
<dbReference type="Pfam" id="PF07992">
    <property type="entry name" value="Pyr_redox_2"/>
    <property type="match status" value="1"/>
</dbReference>
<gene>
    <name evidence="2" type="ORF">EV698_0279</name>
</gene>
<dbReference type="OrthoDB" id="9802771at2"/>
<comment type="caution">
    <text evidence="2">The sequence shown here is derived from an EMBL/GenBank/DDBJ whole genome shotgun (WGS) entry which is preliminary data.</text>
</comment>
<dbReference type="AlphaFoldDB" id="A0A4Q8CYI4"/>
<dbReference type="Proteomes" id="UP000292298">
    <property type="component" value="Unassembled WGS sequence"/>
</dbReference>
<dbReference type="InterPro" id="IPR015904">
    <property type="entry name" value="Sulphide_quinone_reductase"/>
</dbReference>
<dbReference type="SUPFAM" id="SSF51905">
    <property type="entry name" value="FAD/NAD(P)-binding domain"/>
    <property type="match status" value="1"/>
</dbReference>
<dbReference type="GO" id="GO:0071949">
    <property type="term" value="F:FAD binding"/>
    <property type="evidence" value="ECO:0007669"/>
    <property type="project" value="TreeGrafter"/>
</dbReference>
<evidence type="ECO:0000313" key="3">
    <source>
        <dbReference type="Proteomes" id="UP000292298"/>
    </source>
</evidence>
<dbReference type="PANTHER" id="PTHR10632">
    <property type="entry name" value="SULFIDE:QUINONE OXIDOREDUCTASE"/>
    <property type="match status" value="1"/>
</dbReference>
<feature type="domain" description="FAD/NAD(P)-binding" evidence="1">
    <location>
        <begin position="48"/>
        <end position="160"/>
    </location>
</feature>
<dbReference type="InterPro" id="IPR036188">
    <property type="entry name" value="FAD/NAD-bd_sf"/>
</dbReference>
<dbReference type="RefSeq" id="WP_130502389.1">
    <property type="nucleotide sequence ID" value="NZ_SHLI01000001.1"/>
</dbReference>
<proteinExistence type="predicted"/>
<keyword evidence="3" id="KW-1185">Reference proteome</keyword>
<dbReference type="PROSITE" id="PS51318">
    <property type="entry name" value="TAT"/>
    <property type="match status" value="1"/>
</dbReference>
<organism evidence="2 3">
    <name type="scientific">Spiribacter vilamensis</name>
    <dbReference type="NCBI Taxonomy" id="531306"/>
    <lineage>
        <taxon>Bacteria</taxon>
        <taxon>Pseudomonadati</taxon>
        <taxon>Pseudomonadota</taxon>
        <taxon>Gammaproteobacteria</taxon>
        <taxon>Chromatiales</taxon>
        <taxon>Ectothiorhodospiraceae</taxon>
        <taxon>Spiribacter</taxon>
    </lineage>
</organism>
<dbReference type="GO" id="GO:0070224">
    <property type="term" value="F:sulfide:quinone oxidoreductase activity"/>
    <property type="evidence" value="ECO:0007669"/>
    <property type="project" value="TreeGrafter"/>
</dbReference>
<dbReference type="EMBL" id="SHLI01000001">
    <property type="protein sequence ID" value="RZU98043.1"/>
    <property type="molecule type" value="Genomic_DNA"/>
</dbReference>
<sequence length="444" mass="48376">MEKANATDTSRRRFLAGSAMAAGAAASGIGGGALFKSGTAKAVSTNARIVIAGAGAAGLSIATRLNRQLDGARITLIDSHQVHLYQPGLTLVATGIWEADHVADRNARYMPDSAEWIQDDVVAFHPDRNQVETADGSRVDYDYLVVTTGLQLNFDEIEGMDPSLIGSNGIGCVYDTPDNAAGTWNAASDYIRNGGVGLFTRPPGPIKCAGAPLKVMMLTEDALQDSGMRDRAEMHYLPPAEGLFSQPDTNDFLVSYLPEKRNIAIDWNHPLAGIDPENRRATFATPEGSRTLDYDFIHVVPPMSAPDMIRYGDLGWQEGDFRGWLEVDQYSMQHRRYPNVFGAGDVVGTPVGKTAASVKAQAPVVADNLVAAIDDRELPMEWTGYTSCPLITEKGQAMLVEFDFSLEMTPSFDFLKALEPQWAPWFLKERMLHAAYNAMLRGRV</sequence>
<name>A0A4Q8CYI4_9GAMM</name>
<dbReference type="PANTHER" id="PTHR10632:SF2">
    <property type="entry name" value="SULFIDE:QUINONE OXIDOREDUCTASE, MITOCHONDRIAL"/>
    <property type="match status" value="1"/>
</dbReference>
<evidence type="ECO:0000259" key="1">
    <source>
        <dbReference type="Pfam" id="PF07992"/>
    </source>
</evidence>
<dbReference type="InterPro" id="IPR023753">
    <property type="entry name" value="FAD/NAD-binding_dom"/>
</dbReference>
<dbReference type="GO" id="GO:0070221">
    <property type="term" value="P:sulfide oxidation, using sulfide:quinone oxidoreductase"/>
    <property type="evidence" value="ECO:0007669"/>
    <property type="project" value="TreeGrafter"/>
</dbReference>
<dbReference type="Gene3D" id="3.50.50.60">
    <property type="entry name" value="FAD/NAD(P)-binding domain"/>
    <property type="match status" value="2"/>
</dbReference>
<dbReference type="InterPro" id="IPR006311">
    <property type="entry name" value="TAT_signal"/>
</dbReference>
<protein>
    <submittedName>
        <fullName evidence="2">Sulfide:quinone oxidoreductase</fullName>
    </submittedName>
</protein>
<reference evidence="2 3" key="1">
    <citation type="submission" date="2019-02" db="EMBL/GenBank/DDBJ databases">
        <title>Genomic Encyclopedia of Type Strains, Phase IV (KMG-IV): sequencing the most valuable type-strain genomes for metagenomic binning, comparative biology and taxonomic classification.</title>
        <authorList>
            <person name="Goeker M."/>
        </authorList>
    </citation>
    <scope>NUCLEOTIDE SEQUENCE [LARGE SCALE GENOMIC DNA]</scope>
    <source>
        <strain evidence="2 3">DSM 21056</strain>
    </source>
</reference>